<protein>
    <submittedName>
        <fullName evidence="6">Aldehyde dehydrogenase family protein</fullName>
        <ecNumber evidence="6">1.2.1.-</ecNumber>
    </submittedName>
</protein>
<dbReference type="EC" id="1.2.1.-" evidence="6"/>
<dbReference type="InterPro" id="IPR029510">
    <property type="entry name" value="Ald_DH_CS_GLU"/>
</dbReference>
<dbReference type="InterPro" id="IPR015590">
    <property type="entry name" value="Aldehyde_DH_dom"/>
</dbReference>
<dbReference type="RefSeq" id="WP_425310541.1">
    <property type="nucleotide sequence ID" value="NZ_CP154795.1"/>
</dbReference>
<evidence type="ECO:0000313" key="6">
    <source>
        <dbReference type="EMBL" id="XAN09102.1"/>
    </source>
</evidence>
<reference evidence="6 7" key="1">
    <citation type="submission" date="2024-04" db="EMBL/GenBank/DDBJ databases">
        <title>Isolation of an actinomycete strain from pig manure.</title>
        <authorList>
            <person name="Gong T."/>
            <person name="Yu Z."/>
            <person name="An M."/>
            <person name="Wei C."/>
            <person name="Yang W."/>
            <person name="Liu L."/>
        </authorList>
    </citation>
    <scope>NUCLEOTIDE SEQUENCE [LARGE SCALE GENOMIC DNA]</scope>
    <source>
        <strain evidence="6 7">ZF39</strain>
    </source>
</reference>
<dbReference type="Pfam" id="PF00171">
    <property type="entry name" value="Aldedh"/>
    <property type="match status" value="1"/>
</dbReference>
<dbReference type="InterPro" id="IPR016161">
    <property type="entry name" value="Ald_DH/histidinol_DH"/>
</dbReference>
<dbReference type="EMBL" id="CP154795">
    <property type="protein sequence ID" value="XAN09102.1"/>
    <property type="molecule type" value="Genomic_DNA"/>
</dbReference>
<dbReference type="Proteomes" id="UP001442841">
    <property type="component" value="Chromosome"/>
</dbReference>
<organism evidence="6 7">
    <name type="scientific">Ammonicoccus fulvus</name>
    <dbReference type="NCBI Taxonomy" id="3138240"/>
    <lineage>
        <taxon>Bacteria</taxon>
        <taxon>Bacillati</taxon>
        <taxon>Actinomycetota</taxon>
        <taxon>Actinomycetes</taxon>
        <taxon>Propionibacteriales</taxon>
        <taxon>Propionibacteriaceae</taxon>
        <taxon>Ammonicoccus</taxon>
    </lineage>
</organism>
<dbReference type="InterPro" id="IPR016163">
    <property type="entry name" value="Ald_DH_C"/>
</dbReference>
<dbReference type="CDD" id="cd07559">
    <property type="entry name" value="ALDH_ACDHII_AcoD-like"/>
    <property type="match status" value="1"/>
</dbReference>
<sequence length="507" mass="54973">MPAYSHPGSDGALVELQSRYDHWINNEFVAPVKGQYFENPSPVTGQVYCEVARGTAEDIEAALDAAHAAAPAWNSTSVAERAVILNKIADRIEENLEKIAIIETWDNGKAVREPLNADIPLAIDHFRYFAGAIRAQEGGISEIDANTIAYHFHEPLGVVGQIIPWNFPILMAVWKLAPALAAGNCVVLKPAEQTPVSILELFKIIGDLLPPGVVNIVNGFGTEAGKPLASSDRIAKIAFTGETTTGRLIMQYASQNLIPVTLELGGKSPNIFFADVLAEDDAFRDKALEGFALFAFNQGEVCTCPSRALVDASIYDEFMDLAVERTKKIVQGDPLDPATQVGAQASNDQLEKILSYLKIGKDEGAKVLVGGEQAQLEGALSGGYYVQPTIFAGDNQMRVFQEEIFGPVVSVAKFSGFDDAMKIANDTLYGLGAGVWSRSGSTVFRAGRTIKAGRVWCNNYHAYPAHAAFGGYKQSGIGRENHRMMLDHYQQTKNMLVSYSDDALGFF</sequence>
<dbReference type="PROSITE" id="PS00687">
    <property type="entry name" value="ALDEHYDE_DEHYDR_GLU"/>
    <property type="match status" value="1"/>
</dbReference>
<name>A0ABZ3FUQ8_9ACTN</name>
<dbReference type="Gene3D" id="3.40.605.10">
    <property type="entry name" value="Aldehyde Dehydrogenase, Chain A, domain 1"/>
    <property type="match status" value="1"/>
</dbReference>
<evidence type="ECO:0000259" key="5">
    <source>
        <dbReference type="Pfam" id="PF00171"/>
    </source>
</evidence>
<evidence type="ECO:0000256" key="3">
    <source>
        <dbReference type="PROSITE-ProRule" id="PRU10007"/>
    </source>
</evidence>
<evidence type="ECO:0000313" key="7">
    <source>
        <dbReference type="Proteomes" id="UP001442841"/>
    </source>
</evidence>
<keyword evidence="2 4" id="KW-0560">Oxidoreductase</keyword>
<accession>A0ABZ3FUQ8</accession>
<proteinExistence type="inferred from homology"/>
<gene>
    <name evidence="6" type="ORF">AADG42_17870</name>
</gene>
<feature type="active site" evidence="3">
    <location>
        <position position="263"/>
    </location>
</feature>
<dbReference type="Gene3D" id="3.40.309.10">
    <property type="entry name" value="Aldehyde Dehydrogenase, Chain A, domain 2"/>
    <property type="match status" value="1"/>
</dbReference>
<comment type="similarity">
    <text evidence="1 4">Belongs to the aldehyde dehydrogenase family.</text>
</comment>
<dbReference type="InterPro" id="IPR016162">
    <property type="entry name" value="Ald_DH_N"/>
</dbReference>
<dbReference type="PANTHER" id="PTHR43111:SF1">
    <property type="entry name" value="ALDEHYDE DEHYDROGENASE B-RELATED"/>
    <property type="match status" value="1"/>
</dbReference>
<dbReference type="InterPro" id="IPR016160">
    <property type="entry name" value="Ald_DH_CS_CYS"/>
</dbReference>
<dbReference type="PROSITE" id="PS00070">
    <property type="entry name" value="ALDEHYDE_DEHYDR_CYS"/>
    <property type="match status" value="1"/>
</dbReference>
<keyword evidence="7" id="KW-1185">Reference proteome</keyword>
<dbReference type="GO" id="GO:0016491">
    <property type="term" value="F:oxidoreductase activity"/>
    <property type="evidence" value="ECO:0007669"/>
    <property type="project" value="UniProtKB-KW"/>
</dbReference>
<dbReference type="PANTHER" id="PTHR43111">
    <property type="entry name" value="ALDEHYDE DEHYDROGENASE B-RELATED"/>
    <property type="match status" value="1"/>
</dbReference>
<evidence type="ECO:0000256" key="2">
    <source>
        <dbReference type="ARBA" id="ARBA00023002"/>
    </source>
</evidence>
<evidence type="ECO:0000256" key="4">
    <source>
        <dbReference type="RuleBase" id="RU003345"/>
    </source>
</evidence>
<evidence type="ECO:0000256" key="1">
    <source>
        <dbReference type="ARBA" id="ARBA00009986"/>
    </source>
</evidence>
<feature type="domain" description="Aldehyde dehydrogenase" evidence="5">
    <location>
        <begin position="35"/>
        <end position="494"/>
    </location>
</feature>
<dbReference type="SUPFAM" id="SSF53720">
    <property type="entry name" value="ALDH-like"/>
    <property type="match status" value="1"/>
</dbReference>